<reference evidence="2" key="1">
    <citation type="submission" date="2022-08" db="EMBL/GenBank/DDBJ databases">
        <title>Mycobacterium kiyosense sp. nov., scotochromogenic slow-glowing species isolated from respiratory specimens.</title>
        <authorList>
            <person name="Fukano H."/>
            <person name="Kazumi Y."/>
            <person name="Sakagami N."/>
            <person name="Ato M."/>
            <person name="Mitarai S."/>
            <person name="Hoshino Y."/>
        </authorList>
    </citation>
    <scope>NUCLEOTIDE SEQUENCE</scope>
    <source>
        <strain evidence="2">1413</strain>
        <strain evidence="1">SRL2020-028</strain>
    </source>
</reference>
<comment type="caution">
    <text evidence="2">The sequence shown here is derived from an EMBL/GenBank/DDBJ whole genome shotgun (WGS) entry which is preliminary data.</text>
</comment>
<dbReference type="Proteomes" id="UP001064782">
    <property type="component" value="Unassembled WGS sequence"/>
</dbReference>
<dbReference type="Proteomes" id="UP001165663">
    <property type="component" value="Unassembled WGS sequence"/>
</dbReference>
<name>A0A9P3Q6U2_9MYCO</name>
<organism evidence="2 3">
    <name type="scientific">Mycobacterium kiyosense</name>
    <dbReference type="NCBI Taxonomy" id="2871094"/>
    <lineage>
        <taxon>Bacteria</taxon>
        <taxon>Bacillati</taxon>
        <taxon>Actinomycetota</taxon>
        <taxon>Actinomycetes</taxon>
        <taxon>Mycobacteriales</taxon>
        <taxon>Mycobacteriaceae</taxon>
        <taxon>Mycobacterium</taxon>
    </lineage>
</organism>
<evidence type="ECO:0000313" key="2">
    <source>
        <dbReference type="EMBL" id="GLD30129.1"/>
    </source>
</evidence>
<evidence type="ECO:0000313" key="3">
    <source>
        <dbReference type="Proteomes" id="UP001064782"/>
    </source>
</evidence>
<evidence type="ECO:0000313" key="1">
    <source>
        <dbReference type="EMBL" id="GLB85143.1"/>
    </source>
</evidence>
<gene>
    <name evidence="2" type="ORF">Mkiyose1413_20120</name>
    <name evidence="1" type="ORF">SRL2020028_43990</name>
</gene>
<keyword evidence="3" id="KW-1185">Reference proteome</keyword>
<sequence length="84" mass="8906">MWVTDLVNVDLDAMARLQPQVQALVGQMTEDLRGGVPADGGGPGDVPSLAAAHAMSETAWAVQLLVGQRFSQVAGLCEEARKRF</sequence>
<protein>
    <submittedName>
        <fullName evidence="2">Uncharacterized protein</fullName>
    </submittedName>
</protein>
<dbReference type="EMBL" id="BRXE01000074">
    <property type="protein sequence ID" value="GLB85143.1"/>
    <property type="molecule type" value="Genomic_DNA"/>
</dbReference>
<dbReference type="EMBL" id="BRZI01000011">
    <property type="protein sequence ID" value="GLD30129.1"/>
    <property type="molecule type" value="Genomic_DNA"/>
</dbReference>
<accession>A0A9P3Q6U2</accession>
<proteinExistence type="predicted"/>
<dbReference type="AlphaFoldDB" id="A0A9P3Q6U2"/>